<dbReference type="Proteomes" id="UP000289792">
    <property type="component" value="Unassembled WGS sequence"/>
</dbReference>
<evidence type="ECO:0000313" key="2">
    <source>
        <dbReference type="EMBL" id="RXJ50303.1"/>
    </source>
</evidence>
<reference evidence="2 3" key="1">
    <citation type="submission" date="2019-01" db="EMBL/GenBank/DDBJ databases">
        <title>Genome sequence of the Antarctic species Gelidibacter gilvus ACAM 158(T).</title>
        <authorList>
            <person name="Bowman J.P."/>
        </authorList>
    </citation>
    <scope>NUCLEOTIDE SEQUENCE [LARGE SCALE GENOMIC DNA]</scope>
    <source>
        <strain evidence="2 3">IC158</strain>
    </source>
</reference>
<dbReference type="SUPFAM" id="SSF55785">
    <property type="entry name" value="PYP-like sensor domain (PAS domain)"/>
    <property type="match status" value="1"/>
</dbReference>
<dbReference type="InterPro" id="IPR035965">
    <property type="entry name" value="PAS-like_dom_sf"/>
</dbReference>
<dbReference type="NCBIfam" id="TIGR00229">
    <property type="entry name" value="sensory_box"/>
    <property type="match status" value="1"/>
</dbReference>
<keyword evidence="3" id="KW-1185">Reference proteome</keyword>
<comment type="caution">
    <text evidence="2">The sequence shown here is derived from an EMBL/GenBank/DDBJ whole genome shotgun (WGS) entry which is preliminary data.</text>
</comment>
<evidence type="ECO:0000313" key="3">
    <source>
        <dbReference type="Proteomes" id="UP000289792"/>
    </source>
</evidence>
<protein>
    <submittedName>
        <fullName evidence="2">PAS domain-containing protein</fullName>
    </submittedName>
</protein>
<evidence type="ECO:0000259" key="1">
    <source>
        <dbReference type="PROSITE" id="PS50112"/>
    </source>
</evidence>
<dbReference type="AlphaFoldDB" id="A0A4Q0XIX6"/>
<dbReference type="InterPro" id="IPR000014">
    <property type="entry name" value="PAS"/>
</dbReference>
<dbReference type="Gene3D" id="3.30.450.20">
    <property type="entry name" value="PAS domain"/>
    <property type="match status" value="1"/>
</dbReference>
<feature type="domain" description="PAS" evidence="1">
    <location>
        <begin position="78"/>
        <end position="139"/>
    </location>
</feature>
<organism evidence="2 3">
    <name type="scientific">Gelidibacter gilvus</name>
    <dbReference type="NCBI Taxonomy" id="59602"/>
    <lineage>
        <taxon>Bacteria</taxon>
        <taxon>Pseudomonadati</taxon>
        <taxon>Bacteroidota</taxon>
        <taxon>Flavobacteriia</taxon>
        <taxon>Flavobacteriales</taxon>
        <taxon>Flavobacteriaceae</taxon>
        <taxon>Gelidibacter</taxon>
    </lineage>
</organism>
<dbReference type="Pfam" id="PF13426">
    <property type="entry name" value="PAS_9"/>
    <property type="match status" value="1"/>
</dbReference>
<dbReference type="SMART" id="SM00091">
    <property type="entry name" value="PAS"/>
    <property type="match status" value="1"/>
</dbReference>
<dbReference type="EMBL" id="SDDZ01000004">
    <property type="protein sequence ID" value="RXJ50303.1"/>
    <property type="molecule type" value="Genomic_DNA"/>
</dbReference>
<dbReference type="PROSITE" id="PS50112">
    <property type="entry name" value="PAS"/>
    <property type="match status" value="1"/>
</dbReference>
<gene>
    <name evidence="2" type="ORF">ESZ48_09140</name>
</gene>
<dbReference type="OrthoDB" id="5760647at2"/>
<sequence length="181" mass="21389">MMCLDIYLSSLNEHELKAVDFENNFETIQTMPLLSWDIYSDYRFSQFNELQRNQDIINVKALAQKFNWNVDINELFKEEIFEAIVVTDLKQKIIWVNKGFTEMTGYSRKEALNRTPGFLQGPKTSLEVKERIQIKLSGLTPFKEVIVNYKKNTEAYKCEVKIFPLYNEKTTHFIALEKRVI</sequence>
<proteinExistence type="predicted"/>
<accession>A0A4Q0XIX6</accession>
<name>A0A4Q0XIX6_9FLAO</name>
<dbReference type="CDD" id="cd00130">
    <property type="entry name" value="PAS"/>
    <property type="match status" value="1"/>
</dbReference>